<keyword evidence="4" id="KW-1185">Reference proteome</keyword>
<organism evidence="3 4">
    <name type="scientific">Gigaspora margarita</name>
    <dbReference type="NCBI Taxonomy" id="4874"/>
    <lineage>
        <taxon>Eukaryota</taxon>
        <taxon>Fungi</taxon>
        <taxon>Fungi incertae sedis</taxon>
        <taxon>Mucoromycota</taxon>
        <taxon>Glomeromycotina</taxon>
        <taxon>Glomeromycetes</taxon>
        <taxon>Diversisporales</taxon>
        <taxon>Gigasporaceae</taxon>
        <taxon>Gigaspora</taxon>
    </lineage>
</organism>
<evidence type="ECO:0000256" key="1">
    <source>
        <dbReference type="SAM" id="Coils"/>
    </source>
</evidence>
<proteinExistence type="predicted"/>
<reference evidence="3 4" key="1">
    <citation type="submission" date="2021-06" db="EMBL/GenBank/DDBJ databases">
        <authorList>
            <person name="Kallberg Y."/>
            <person name="Tangrot J."/>
            <person name="Rosling A."/>
        </authorList>
    </citation>
    <scope>NUCLEOTIDE SEQUENCE [LARGE SCALE GENOMIC DNA]</scope>
    <source>
        <strain evidence="3 4">120-4 pot B 10/14</strain>
    </source>
</reference>
<keyword evidence="2" id="KW-0472">Membrane</keyword>
<feature type="coiled-coil region" evidence="1">
    <location>
        <begin position="2"/>
        <end position="80"/>
    </location>
</feature>
<comment type="caution">
    <text evidence="3">The sequence shown here is derived from an EMBL/GenBank/DDBJ whole genome shotgun (WGS) entry which is preliminary data.</text>
</comment>
<name>A0ABM8VW04_GIGMA</name>
<dbReference type="Proteomes" id="UP000789901">
    <property type="component" value="Unassembled WGS sequence"/>
</dbReference>
<gene>
    <name evidence="3" type="ORF">GMARGA_LOCUS270</name>
</gene>
<feature type="transmembrane region" description="Helical" evidence="2">
    <location>
        <begin position="307"/>
        <end position="327"/>
    </location>
</feature>
<accession>A0ABM8VW04</accession>
<feature type="transmembrane region" description="Helical" evidence="2">
    <location>
        <begin position="339"/>
        <end position="367"/>
    </location>
</feature>
<feature type="transmembrane region" description="Helical" evidence="2">
    <location>
        <begin position="529"/>
        <end position="547"/>
    </location>
</feature>
<evidence type="ECO:0000313" key="3">
    <source>
        <dbReference type="EMBL" id="CAG8460295.1"/>
    </source>
</evidence>
<sequence length="596" mass="69536">MSTSQKDELEELKRQNNNLSKEVEKFKHLEEIYEIPDDELKKLSISDQELENLKRKYEISNDELNKLKKYEISNDELENLKQKNIISDDEFKNLKPIYKMSDNELKNLRIPDEELKNLKPMYEIFDDELRKLKKKYEILDYELYNLKISDIDLEKLKRMYGIYNIEHTKLDRKNEIVKLKKALNKWQNILNKAYIRSILCLVICSMTLIIGIFLLISYQNAIASGITNVISAIYGAGSFSTLIANLKILYDLYIGSKSDKQDNKKEEISDDLVKKSLKNHPDSLYSKIKFLEAISNNIRNLFTWQTILTIAMSVILFVTSIITALYWVYGSDKFQSANYILIVLSIIGLYESVGFMICINLVILLLVKEKEEDHDEKKEEIIEQIGTIATEEIFKVIEEKEEDHGEKKKVTLEKIEKTKLIEQKEQEVISIIELKEPQIFVVPEPMKINLRLIEVDIKKLKANVENTKNVTDFEVTTAILCQEAGLPNLNTEIYKGNEELFVNVIEQIEKAKVYFHETIILENSITEEVTFFLFFLFFPIAYLSGILSHNQNKKWELKRTIVNDLEIDIINRAISGLSTYPLDAKITHKKKKLPGR</sequence>
<feature type="transmembrane region" description="Helical" evidence="2">
    <location>
        <begin position="229"/>
        <end position="250"/>
    </location>
</feature>
<protein>
    <submittedName>
        <fullName evidence="3">19689_t:CDS:1</fullName>
    </submittedName>
</protein>
<evidence type="ECO:0000313" key="4">
    <source>
        <dbReference type="Proteomes" id="UP000789901"/>
    </source>
</evidence>
<dbReference type="EMBL" id="CAJVQB010000039">
    <property type="protein sequence ID" value="CAG8460295.1"/>
    <property type="molecule type" value="Genomic_DNA"/>
</dbReference>
<evidence type="ECO:0000256" key="2">
    <source>
        <dbReference type="SAM" id="Phobius"/>
    </source>
</evidence>
<keyword evidence="2" id="KW-0812">Transmembrane</keyword>
<keyword evidence="2" id="KW-1133">Transmembrane helix</keyword>
<feature type="transmembrane region" description="Helical" evidence="2">
    <location>
        <begin position="193"/>
        <end position="217"/>
    </location>
</feature>
<keyword evidence="1" id="KW-0175">Coiled coil</keyword>